<sequence>MSGSYVVHNAVDIVGHDLWLVIDRVLGTAIMMRNNKEEAMTDTAVATAFYERWPSGLTTDGFVSVESLGEDGHLISRMRPLMAPGFWSDHDFGKDGGPT</sequence>
<name>A0A1Z4F3L2_9MYCO</name>
<dbReference type="OrthoDB" id="9857559at2"/>
<evidence type="ECO:0000313" key="1">
    <source>
        <dbReference type="EMBL" id="BAX99798.1"/>
    </source>
</evidence>
<dbReference type="AlphaFoldDB" id="A0A1Z4F3L2"/>
<protein>
    <submittedName>
        <fullName evidence="1">Uncharacterized protein</fullName>
    </submittedName>
</protein>
<accession>A0A1Z4F3L2</accession>
<keyword evidence="2" id="KW-1185">Reference proteome</keyword>
<dbReference type="KEGG" id="mste:MSTE_04504"/>
<gene>
    <name evidence="1" type="ORF">MSTE_04504</name>
</gene>
<organism evidence="1 2">
    <name type="scientific">[Mycobacterium] stephanolepidis</name>
    <dbReference type="NCBI Taxonomy" id="1520670"/>
    <lineage>
        <taxon>Bacteria</taxon>
        <taxon>Bacillati</taxon>
        <taxon>Actinomycetota</taxon>
        <taxon>Actinomycetes</taxon>
        <taxon>Mycobacteriales</taxon>
        <taxon>Mycobacteriaceae</taxon>
        <taxon>Mycobacteroides</taxon>
    </lineage>
</organism>
<dbReference type="RefSeq" id="WP_096504481.1">
    <property type="nucleotide sequence ID" value="NZ_AP018165.1"/>
</dbReference>
<dbReference type="EMBL" id="AP018165">
    <property type="protein sequence ID" value="BAX99798.1"/>
    <property type="molecule type" value="Genomic_DNA"/>
</dbReference>
<reference evidence="2" key="1">
    <citation type="journal article" date="2017" name="Genome Announc.">
        <title>Complete Genome Sequence of Mycobacterium stephanolepidis.</title>
        <authorList>
            <person name="Fukano H."/>
            <person name="Yoshida M."/>
            <person name="Katayama Y."/>
            <person name="Omatsu T."/>
            <person name="Mizutani T."/>
            <person name="Kurata O."/>
            <person name="Wada S."/>
            <person name="Hoshino Y."/>
        </authorList>
    </citation>
    <scope>NUCLEOTIDE SEQUENCE [LARGE SCALE GENOMIC DNA]</scope>
    <source>
        <strain evidence="2">NJB0901</strain>
    </source>
</reference>
<reference evidence="1 2" key="2">
    <citation type="journal article" date="2017" name="Int. J. Syst. Evol. Microbiol.">
        <title>Mycobacterium stephanolepidis sp. nov., a rapidly growing species related to Mycobacterium chelonae, isolated from marine teleost fish, Stephanolepis cirrhifer.</title>
        <authorList>
            <person name="Fukano H."/>
            <person name="Wada S."/>
            <person name="Kurata O."/>
            <person name="Katayama K."/>
            <person name="Fujiwara N."/>
            <person name="Hoshino Y."/>
        </authorList>
    </citation>
    <scope>NUCLEOTIDE SEQUENCE [LARGE SCALE GENOMIC DNA]</scope>
    <source>
        <strain evidence="1 2">NJB0901</strain>
    </source>
</reference>
<evidence type="ECO:0000313" key="2">
    <source>
        <dbReference type="Proteomes" id="UP000217954"/>
    </source>
</evidence>
<dbReference type="Proteomes" id="UP000217954">
    <property type="component" value="Chromosome"/>
</dbReference>
<proteinExistence type="predicted"/>